<feature type="domain" description="CS" evidence="4">
    <location>
        <begin position="213"/>
        <end position="305"/>
    </location>
</feature>
<feature type="region of interest" description="Disordered" evidence="3">
    <location>
        <begin position="145"/>
        <end position="175"/>
    </location>
</feature>
<gene>
    <name evidence="5" type="primary">NUDCD3</name>
</gene>
<sequence length="389" mass="44014">MGQPGPGKTARGLRGRTSTDRKFCSHAVRRSRWLRTPEVASRQHVGNVQDFLRVLFGFLYRKTDFYRLLRHPSDRMGFPPGAAQALVLQVFKTFDHMARQDDEKRRQELEEKIRRKEEEEAKTVSSAAAEKEPVPVPVQEIEIDSTTELGGRQEVEKVQPPGPQDPVKEMAHGSQEAEAPGAVAGAAEVPREPPALPRIQEQFQKNPDSYNGAVRENYTWSQDYTDLEVRVPVPKHVVKGKQVSVALSSSSIRVAMLEENGERVLMEGKLTHKINTESSLWSLEPGKCVLVNLSKVGEYWWNAILEGEEPIDIDKINKERSMATVDEEEQAVLDRLTFDYHQKLQGKPQSHELKVHEMLKKGWDAEGSPFRGQRFDPAMFNISPGAVQF</sequence>
<evidence type="ECO:0000313" key="6">
    <source>
        <dbReference type="Proteomes" id="UP000028761"/>
    </source>
</evidence>
<evidence type="ECO:0000256" key="3">
    <source>
        <dbReference type="SAM" id="MobiDB-lite"/>
    </source>
</evidence>
<dbReference type="Proteomes" id="UP000028761">
    <property type="component" value="Chromosome 4"/>
</dbReference>
<protein>
    <recommendedName>
        <fullName evidence="2">NudC domain-containing protein 3</fullName>
    </recommendedName>
</protein>
<dbReference type="InterPro" id="IPR007052">
    <property type="entry name" value="CS_dom"/>
</dbReference>
<dbReference type="InterPro" id="IPR037898">
    <property type="entry name" value="NudC_fam"/>
</dbReference>
<dbReference type="SUPFAM" id="SSF49764">
    <property type="entry name" value="HSP20-like chaperones"/>
    <property type="match status" value="1"/>
</dbReference>
<dbReference type="InterPro" id="IPR008978">
    <property type="entry name" value="HSP20-like_chaperone"/>
</dbReference>
<dbReference type="InterPro" id="IPR037905">
    <property type="entry name" value="p23_NUDCD3"/>
</dbReference>
<evidence type="ECO:0000256" key="2">
    <source>
        <dbReference type="ARBA" id="ARBA00073504"/>
    </source>
</evidence>
<feature type="region of interest" description="Disordered" evidence="3">
    <location>
        <begin position="1"/>
        <end position="21"/>
    </location>
</feature>
<evidence type="ECO:0000256" key="1">
    <source>
        <dbReference type="ARBA" id="ARBA00022553"/>
    </source>
</evidence>
<dbReference type="GO" id="GO:0006457">
    <property type="term" value="P:protein folding"/>
    <property type="evidence" value="ECO:0007669"/>
    <property type="project" value="TreeGrafter"/>
</dbReference>
<dbReference type="PANTHER" id="PTHR12356:SF19">
    <property type="entry name" value="NUDC DOMAIN-CONTAINING PROTEIN 3"/>
    <property type="match status" value="1"/>
</dbReference>
<feature type="region of interest" description="Disordered" evidence="3">
    <location>
        <begin position="112"/>
        <end position="133"/>
    </location>
</feature>
<keyword evidence="1" id="KW-0597">Phosphoprotein</keyword>
<reference evidence="5" key="2">
    <citation type="submission" date="2025-08" db="UniProtKB">
        <authorList>
            <consortium name="Ensembl"/>
        </authorList>
    </citation>
    <scope>IDENTIFICATION</scope>
</reference>
<dbReference type="Gene3D" id="2.60.40.790">
    <property type="match status" value="1"/>
</dbReference>
<dbReference type="PANTHER" id="PTHR12356">
    <property type="entry name" value="NUCLEAR MOVEMENT PROTEIN NUDC"/>
    <property type="match status" value="1"/>
</dbReference>
<keyword evidence="6" id="KW-1185">Reference proteome</keyword>
<dbReference type="PROSITE" id="PS51203">
    <property type="entry name" value="CS"/>
    <property type="match status" value="1"/>
</dbReference>
<dbReference type="GeneTree" id="ENSGT00940000158444"/>
<dbReference type="Pfam" id="PF04969">
    <property type="entry name" value="CS"/>
    <property type="match status" value="1"/>
</dbReference>
<proteinExistence type="predicted"/>
<reference evidence="5" key="3">
    <citation type="submission" date="2025-09" db="UniProtKB">
        <authorList>
            <consortium name="Ensembl"/>
        </authorList>
    </citation>
    <scope>IDENTIFICATION</scope>
</reference>
<dbReference type="FunFam" id="2.60.40.790:FF:000023">
    <property type="entry name" value="NudC domain-containing protein 3"/>
    <property type="match status" value="1"/>
</dbReference>
<dbReference type="GO" id="GO:0005737">
    <property type="term" value="C:cytoplasm"/>
    <property type="evidence" value="ECO:0007669"/>
    <property type="project" value="TreeGrafter"/>
</dbReference>
<dbReference type="Pfam" id="PF14050">
    <property type="entry name" value="Nudc_N"/>
    <property type="match status" value="1"/>
</dbReference>
<dbReference type="GO" id="GO:0051082">
    <property type="term" value="F:unfolded protein binding"/>
    <property type="evidence" value="ECO:0007669"/>
    <property type="project" value="TreeGrafter"/>
</dbReference>
<name>A0A8I5NB13_PAPAN</name>
<organism evidence="5 6">
    <name type="scientific">Papio anubis</name>
    <name type="common">Olive baboon</name>
    <dbReference type="NCBI Taxonomy" id="9555"/>
    <lineage>
        <taxon>Eukaryota</taxon>
        <taxon>Metazoa</taxon>
        <taxon>Chordata</taxon>
        <taxon>Craniata</taxon>
        <taxon>Vertebrata</taxon>
        <taxon>Euteleostomi</taxon>
        <taxon>Mammalia</taxon>
        <taxon>Eutheria</taxon>
        <taxon>Euarchontoglires</taxon>
        <taxon>Primates</taxon>
        <taxon>Haplorrhini</taxon>
        <taxon>Catarrhini</taxon>
        <taxon>Cercopithecidae</taxon>
        <taxon>Cercopithecinae</taxon>
        <taxon>Papio</taxon>
    </lineage>
</organism>
<dbReference type="CDD" id="cd06495">
    <property type="entry name" value="p23_NUDCD3_like"/>
    <property type="match status" value="1"/>
</dbReference>
<dbReference type="Ensembl" id="ENSPANT00000080399.1">
    <property type="protein sequence ID" value="ENSPANP00000049608.1"/>
    <property type="gene ID" value="ENSPANG00000033313.2"/>
</dbReference>
<evidence type="ECO:0000259" key="4">
    <source>
        <dbReference type="PROSITE" id="PS51203"/>
    </source>
</evidence>
<dbReference type="InterPro" id="IPR025934">
    <property type="entry name" value="NudC_N_dom"/>
</dbReference>
<dbReference type="AlphaFoldDB" id="A0A8I5NB13"/>
<feature type="compositionally biased region" description="Basic and acidic residues" evidence="3">
    <location>
        <begin position="112"/>
        <end position="122"/>
    </location>
</feature>
<reference evidence="5 6" key="1">
    <citation type="submission" date="2012-03" db="EMBL/GenBank/DDBJ databases">
        <title>Whole Genome Assembly of Papio anubis.</title>
        <authorList>
            <person name="Liu Y.L."/>
            <person name="Abraham K.A."/>
            <person name="Akbar H.A."/>
            <person name="Ali S.A."/>
            <person name="Anosike U.A."/>
            <person name="Aqrawi P.A."/>
            <person name="Arias F.A."/>
            <person name="Attaway T.A."/>
            <person name="Awwad R.A."/>
            <person name="Babu C.B."/>
            <person name="Bandaranaike D.B."/>
            <person name="Battles P.B."/>
            <person name="Bell A.B."/>
            <person name="Beltran B.B."/>
            <person name="Berhane-Mersha D.B."/>
            <person name="Bess C.B."/>
            <person name="Bickham C.B."/>
            <person name="Bolden T.B."/>
            <person name="Carter K.C."/>
            <person name="Chau D.C."/>
            <person name="Chavez A.C."/>
            <person name="Clerc-Blankenburg K.C."/>
            <person name="Coyle M.C."/>
            <person name="Dao M.D."/>
            <person name="Davila M.L.D."/>
            <person name="Davy-Carroll L.D."/>
            <person name="Denson S.D."/>
            <person name="Dinh H.D."/>
            <person name="Fernandez S.F."/>
            <person name="Fernando P.F."/>
            <person name="Forbes L.F."/>
            <person name="Francis C.F."/>
            <person name="Francisco L.F."/>
            <person name="Fu Q.F."/>
            <person name="Garcia-Iii R.G."/>
            <person name="Garrett T.G."/>
            <person name="Gross S.G."/>
            <person name="Gubbala S.G."/>
            <person name="Hirani K.H."/>
            <person name="Hogues M.H."/>
            <person name="Hollins B.H."/>
            <person name="Jackson L.J."/>
            <person name="Javaid M.J."/>
            <person name="Jhangiani S.J."/>
            <person name="Johnson A.J."/>
            <person name="Johnson B.J."/>
            <person name="Jones J.J."/>
            <person name="Joshi V.J."/>
            <person name="Kalu J.K."/>
            <person name="Khan N.K."/>
            <person name="Korchina V.K."/>
            <person name="Kovar C.K."/>
            <person name="Lago L.L."/>
            <person name="Lara F.L."/>
            <person name="Le T.-K.L."/>
            <person name="Lee S.L."/>
            <person name="Legall-Iii F.L."/>
            <person name="Lemon S.L."/>
            <person name="Liu J.L."/>
            <person name="Liu Y.-S.L."/>
            <person name="Liyanage D.L."/>
            <person name="Lopez J.L."/>
            <person name="Lorensuhewa L.L."/>
            <person name="Mata R.M."/>
            <person name="Mathew T.M."/>
            <person name="Mercado C.M."/>
            <person name="Mercado I.M."/>
            <person name="Morales K.M."/>
            <person name="Morgan M.M."/>
            <person name="Munidasa M.M."/>
            <person name="Ngo D.N."/>
            <person name="Nguyen L.N."/>
            <person name="Nguyen T.N."/>
            <person name="Nguyen N.N."/>
            <person name="Obregon M.O."/>
            <person name="Okwuonu G.O."/>
            <person name="Ongeri F.O."/>
            <person name="Onwere C.O."/>
            <person name="Osifeso I.O."/>
            <person name="Parra A.P."/>
            <person name="Patil S.P."/>
            <person name="Perez A.P."/>
            <person name="Perez Y.P."/>
            <person name="Pham C.P."/>
            <person name="Pu L.-L.P."/>
            <person name="Puazo M.P."/>
            <person name="Quiroz J.Q."/>
            <person name="Rouhana J.R."/>
            <person name="Ruiz M.R."/>
            <person name="Ruiz S.-J.R."/>
            <person name="Saada N.S."/>
            <person name="Santibanez J.S."/>
            <person name="Scheel M.S."/>
            <person name="Schneider B.S."/>
            <person name="Simmons D.S."/>
            <person name="Sisson I.S."/>
            <person name="Tang L.-Y.T."/>
            <person name="Thornton R.T."/>
            <person name="Tisius J.T."/>
            <person name="Toledanes G.T."/>
            <person name="Trejos Z.T."/>
            <person name="Usmani K.U."/>
            <person name="Varghese R.V."/>
            <person name="Vattathil S.V."/>
            <person name="Vee V.V."/>
            <person name="Walker D.W."/>
            <person name="Weissenberger G.W."/>
            <person name="White C.W."/>
            <person name="Williams A.W."/>
            <person name="Woodworth J.W."/>
            <person name="Wright R.W."/>
            <person name="Zhu Y.Z."/>
            <person name="Han Y.H."/>
            <person name="Newsham I.N."/>
            <person name="Nazareth L.N."/>
            <person name="Worley K.W."/>
            <person name="Muzny D.M."/>
            <person name="Rogers J.R."/>
            <person name="Gibbs R.G."/>
        </authorList>
    </citation>
    <scope>NUCLEOTIDE SEQUENCE [LARGE SCALE GENOMIC DNA]</scope>
</reference>
<evidence type="ECO:0000313" key="5">
    <source>
        <dbReference type="Ensembl" id="ENSPANP00000049608.1"/>
    </source>
</evidence>
<accession>A0A8I5NB13</accession>